<dbReference type="NCBIfam" id="TIGR00290">
    <property type="entry name" value="MJ0570_dom"/>
    <property type="match status" value="1"/>
</dbReference>
<dbReference type="GO" id="GO:0017183">
    <property type="term" value="P:protein histidyl modification to diphthamide"/>
    <property type="evidence" value="ECO:0007669"/>
    <property type="project" value="TreeGrafter"/>
</dbReference>
<comment type="pathway">
    <text evidence="1">Protein modification; peptidyl-diphthamide biosynthesis.</text>
</comment>
<dbReference type="EMBL" id="LGRX02033783">
    <property type="protein sequence ID" value="KAK3239918.1"/>
    <property type="molecule type" value="Genomic_DNA"/>
</dbReference>
<dbReference type="Gene3D" id="3.40.50.620">
    <property type="entry name" value="HUPs"/>
    <property type="match status" value="1"/>
</dbReference>
<dbReference type="InterPro" id="IPR030662">
    <property type="entry name" value="DPH6/MJ0570"/>
</dbReference>
<evidence type="ECO:0000256" key="1">
    <source>
        <dbReference type="ARBA" id="ARBA00005156"/>
    </source>
</evidence>
<evidence type="ECO:0000256" key="4">
    <source>
        <dbReference type="ARBA" id="ARBA00022598"/>
    </source>
</evidence>
<dbReference type="PIRSF" id="PIRSF039123">
    <property type="entry name" value="Diphthamide_synthase"/>
    <property type="match status" value="1"/>
</dbReference>
<dbReference type="GO" id="GO:0017178">
    <property type="term" value="F:diphthine-ammonia ligase activity"/>
    <property type="evidence" value="ECO:0007669"/>
    <property type="project" value="UniProtKB-EC"/>
</dbReference>
<keyword evidence="6" id="KW-0067">ATP-binding</keyword>
<comment type="catalytic activity">
    <reaction evidence="9">
        <text>diphthine-[translation elongation factor 2] + NH4(+) + ATP = diphthamide-[translation elongation factor 2] + AMP + diphosphate + H(+)</text>
        <dbReference type="Rhea" id="RHEA:19753"/>
        <dbReference type="Rhea" id="RHEA-COMP:10172"/>
        <dbReference type="Rhea" id="RHEA-COMP:10174"/>
        <dbReference type="ChEBI" id="CHEBI:15378"/>
        <dbReference type="ChEBI" id="CHEBI:16692"/>
        <dbReference type="ChEBI" id="CHEBI:28938"/>
        <dbReference type="ChEBI" id="CHEBI:30616"/>
        <dbReference type="ChEBI" id="CHEBI:33019"/>
        <dbReference type="ChEBI" id="CHEBI:82696"/>
        <dbReference type="ChEBI" id="CHEBI:456215"/>
        <dbReference type="EC" id="6.3.1.14"/>
    </reaction>
</comment>
<evidence type="ECO:0000256" key="8">
    <source>
        <dbReference type="ARBA" id="ARBA00031552"/>
    </source>
</evidence>
<dbReference type="Pfam" id="PF01902">
    <property type="entry name" value="Diphthami_syn_2"/>
    <property type="match status" value="1"/>
</dbReference>
<keyword evidence="4" id="KW-0436">Ligase</keyword>
<organism evidence="11 12">
    <name type="scientific">Cymbomonas tetramitiformis</name>
    <dbReference type="NCBI Taxonomy" id="36881"/>
    <lineage>
        <taxon>Eukaryota</taxon>
        <taxon>Viridiplantae</taxon>
        <taxon>Chlorophyta</taxon>
        <taxon>Pyramimonadophyceae</taxon>
        <taxon>Pyramimonadales</taxon>
        <taxon>Pyramimonadaceae</taxon>
        <taxon>Cymbomonas</taxon>
    </lineage>
</organism>
<evidence type="ECO:0000256" key="9">
    <source>
        <dbReference type="ARBA" id="ARBA00048108"/>
    </source>
</evidence>
<dbReference type="FunFam" id="3.40.50.620:FF:000145">
    <property type="entry name" value="ATP-binding domain containing protein"/>
    <property type="match status" value="1"/>
</dbReference>
<accession>A0AAE0ET32</accession>
<evidence type="ECO:0000259" key="10">
    <source>
        <dbReference type="Pfam" id="PF01902"/>
    </source>
</evidence>
<feature type="domain" description="Diphthamide synthase" evidence="10">
    <location>
        <begin position="1"/>
        <end position="238"/>
    </location>
</feature>
<proteinExistence type="predicted"/>
<keyword evidence="12" id="KW-1185">Reference proteome</keyword>
<evidence type="ECO:0000256" key="3">
    <source>
        <dbReference type="ARBA" id="ARBA00018426"/>
    </source>
</evidence>
<evidence type="ECO:0000256" key="2">
    <source>
        <dbReference type="ARBA" id="ARBA00012089"/>
    </source>
</evidence>
<dbReference type="FunFam" id="3.90.1490.10:FF:000001">
    <property type="entry name" value="Diphthine--ammonia ligase"/>
    <property type="match status" value="1"/>
</dbReference>
<dbReference type="InterPro" id="IPR002761">
    <property type="entry name" value="Diphthami_syn_dom"/>
</dbReference>
<dbReference type="CDD" id="cd01994">
    <property type="entry name" value="AANH_PF0828-like"/>
    <property type="match status" value="1"/>
</dbReference>
<comment type="caution">
    <text evidence="11">The sequence shown here is derived from an EMBL/GenBank/DDBJ whole genome shotgun (WGS) entry which is preliminary data.</text>
</comment>
<reference evidence="11 12" key="1">
    <citation type="journal article" date="2015" name="Genome Biol. Evol.">
        <title>Comparative Genomics of a Bacterivorous Green Alga Reveals Evolutionary Causalities and Consequences of Phago-Mixotrophic Mode of Nutrition.</title>
        <authorList>
            <person name="Burns J.A."/>
            <person name="Paasch A."/>
            <person name="Narechania A."/>
            <person name="Kim E."/>
        </authorList>
    </citation>
    <scope>NUCLEOTIDE SEQUENCE [LARGE SCALE GENOMIC DNA]</scope>
    <source>
        <strain evidence="11 12">PLY_AMNH</strain>
    </source>
</reference>
<dbReference type="SUPFAM" id="SSF52402">
    <property type="entry name" value="Adenine nucleotide alpha hydrolases-like"/>
    <property type="match status" value="1"/>
</dbReference>
<evidence type="ECO:0000256" key="5">
    <source>
        <dbReference type="ARBA" id="ARBA00022741"/>
    </source>
</evidence>
<dbReference type="PANTHER" id="PTHR12196:SF2">
    <property type="entry name" value="DIPHTHINE--AMMONIA LIGASE"/>
    <property type="match status" value="1"/>
</dbReference>
<evidence type="ECO:0000256" key="6">
    <source>
        <dbReference type="ARBA" id="ARBA00022840"/>
    </source>
</evidence>
<sequence>MKVVGLISGGKDSFTNLILCSTYGHETVALANLLPAEDCTEELDSFMYQTVGHNVVTAQAQCMGLPLYRRRILGASKEQGLEYHGTKGDEVEDLYRLLFAVKNAHPEIQAVSTGAIASDFQRLRVERVCARLGLISLCYLWRQNQRALLRTMIHSEVEAVLVKVAALGLEPRRHLGKTLGEMEGTLHKLNRDYQSHICGEGGEFETLVLDCPLFSEGRIVLDDTEVVMHDNSGIAPVGLLRVKSFHVEPKPGQAGVRFLVTANMPGQAAGIAVSMQKAAAC</sequence>
<dbReference type="Proteomes" id="UP001190700">
    <property type="component" value="Unassembled WGS sequence"/>
</dbReference>
<dbReference type="AlphaFoldDB" id="A0AAE0ET32"/>
<dbReference type="GO" id="GO:0005524">
    <property type="term" value="F:ATP binding"/>
    <property type="evidence" value="ECO:0007669"/>
    <property type="project" value="UniProtKB-KW"/>
</dbReference>
<keyword evidence="5" id="KW-0547">Nucleotide-binding</keyword>
<dbReference type="EC" id="6.3.1.14" evidence="2"/>
<dbReference type="PANTHER" id="PTHR12196">
    <property type="entry name" value="DOMAIN OF UNKNOWN FUNCTION 71 DUF71 -CONTAINING PROTEIN"/>
    <property type="match status" value="1"/>
</dbReference>
<protein>
    <recommendedName>
        <fullName evidence="3">Diphthine--ammonia ligase</fullName>
        <ecNumber evidence="2">6.3.1.14</ecNumber>
    </recommendedName>
    <alternativeName>
        <fullName evidence="7">Diphthamide synthase</fullName>
    </alternativeName>
    <alternativeName>
        <fullName evidence="8">Diphthamide synthetase</fullName>
    </alternativeName>
</protein>
<evidence type="ECO:0000313" key="12">
    <source>
        <dbReference type="Proteomes" id="UP001190700"/>
    </source>
</evidence>
<name>A0AAE0ET32_9CHLO</name>
<evidence type="ECO:0000256" key="7">
    <source>
        <dbReference type="ARBA" id="ARBA00029814"/>
    </source>
</evidence>
<evidence type="ECO:0000313" key="11">
    <source>
        <dbReference type="EMBL" id="KAK3239918.1"/>
    </source>
</evidence>
<gene>
    <name evidence="11" type="ORF">CYMTET_50185</name>
</gene>
<dbReference type="Gene3D" id="3.90.1490.10">
    <property type="entry name" value="putative n-type atp pyrophosphatase, domain 2"/>
    <property type="match status" value="1"/>
</dbReference>
<dbReference type="InterPro" id="IPR014729">
    <property type="entry name" value="Rossmann-like_a/b/a_fold"/>
</dbReference>